<evidence type="ECO:0000313" key="3">
    <source>
        <dbReference type="Proteomes" id="UP001270053"/>
    </source>
</evidence>
<dbReference type="Proteomes" id="UP001270053">
    <property type="component" value="Unassembled WGS sequence"/>
</dbReference>
<accession>A0AAJ2SC31</accession>
<dbReference type="AlphaFoldDB" id="A0AAJ2SC31"/>
<name>A0AAJ2SC31_9FLAO</name>
<dbReference type="EMBL" id="JAWXVH010000014">
    <property type="protein sequence ID" value="MDX6187536.1"/>
    <property type="molecule type" value="Genomic_DNA"/>
</dbReference>
<dbReference type="PROSITE" id="PS51257">
    <property type="entry name" value="PROKAR_LIPOPROTEIN"/>
    <property type="match status" value="1"/>
</dbReference>
<dbReference type="EMBL" id="JAWXVG010000013">
    <property type="protein sequence ID" value="MDX6183983.1"/>
    <property type="molecule type" value="Genomic_DNA"/>
</dbReference>
<reference evidence="2 4" key="1">
    <citation type="submission" date="2023-11" db="EMBL/GenBank/DDBJ databases">
        <title>Unpublished Manusciprt.</title>
        <authorList>
            <person name="Saticioglu I.B."/>
            <person name="Ay H."/>
            <person name="Ajmi N."/>
            <person name="Altun S."/>
            <person name="Duman M."/>
        </authorList>
    </citation>
    <scope>NUCLEOTIDE SEQUENCE</scope>
    <source>
        <strain evidence="1 4">Fl-33</strain>
        <strain evidence="2">Fl-77</strain>
    </source>
</reference>
<gene>
    <name evidence="1" type="ORF">SGQ18_17635</name>
    <name evidence="2" type="ORF">SGQ44_17395</name>
</gene>
<keyword evidence="4" id="KW-1185">Reference proteome</keyword>
<evidence type="ECO:0000313" key="2">
    <source>
        <dbReference type="EMBL" id="MDX6187536.1"/>
    </source>
</evidence>
<dbReference type="RefSeq" id="WP_229974531.1">
    <property type="nucleotide sequence ID" value="NZ_CP087133.1"/>
</dbReference>
<sequence>MKYTKYLSIFVAAIVFTSCKPLKTAINNQFPPLSTIDQQYTSIERNLLEISDFEPHVGININKDIILKYLPTEIKNEAESIDDENIIIQNIEPKVSLDRQGILIGADFSILIPKNDVEIKILNENAKIKIPKESIEIKGYLNGLTAVSTKSDSLYLRSAVNSLKVKSIKFTKKTKLPKETLAKLISPILKNYIENLNGAFLKKPTVIYTGWGETYKVSLKKIFKDPNTEVIADSLKATRFIKKSCIRIKSDGISVMIQLMKDKPTMDTLTTPAITEKTNLELTKIFNTFNEKYDSTWISIFEPIDTKHLAVTNISKSEISNILNETLSKQIILKQNFIIPDATFNEKLEVKKAYIDCQKVRTDFNYPNFNGDSCNWDCMRRITVGICPVCRRVRVEDPVCAATRRACRIRVEAERVAWQIARETARIAHQVENEAKVGACNIWRETTGLLALGRFKGDVSGSGKATINLNSFNFNSDLSEIMLQYSGGVDAKLKANLELKPIDLGNIFFCFTNYDKKISSTINIDIPEVNSKISITPRQEGEDLFLNIEVDKVRYNASINPSPLHSLLLDPEFQLKCPISNLLNLATIGIGAGKFLGMVKLAPEHELLLLGKVSGNYGIDAIEIPFKPITFKINGEEKKSLIFWKNKSLQFAYFKP</sequence>
<evidence type="ECO:0000313" key="4">
    <source>
        <dbReference type="Proteomes" id="UP001278738"/>
    </source>
</evidence>
<proteinExistence type="predicted"/>
<dbReference type="Proteomes" id="UP001278738">
    <property type="component" value="Unassembled WGS sequence"/>
</dbReference>
<comment type="caution">
    <text evidence="2">The sequence shown here is derived from an EMBL/GenBank/DDBJ whole genome shotgun (WGS) entry which is preliminary data.</text>
</comment>
<protein>
    <submittedName>
        <fullName evidence="2">Uncharacterized protein</fullName>
    </submittedName>
</protein>
<evidence type="ECO:0000313" key="1">
    <source>
        <dbReference type="EMBL" id="MDX6183983.1"/>
    </source>
</evidence>
<organism evidence="2 3">
    <name type="scientific">Flavobacterium flavipigmentatum</name>
    <dbReference type="NCBI Taxonomy" id="2893884"/>
    <lineage>
        <taxon>Bacteria</taxon>
        <taxon>Pseudomonadati</taxon>
        <taxon>Bacteroidota</taxon>
        <taxon>Flavobacteriia</taxon>
        <taxon>Flavobacteriales</taxon>
        <taxon>Flavobacteriaceae</taxon>
        <taxon>Flavobacterium</taxon>
    </lineage>
</organism>